<feature type="transmembrane region" description="Helical" evidence="1">
    <location>
        <begin position="15"/>
        <end position="34"/>
    </location>
</feature>
<feature type="transmembrane region" description="Helical" evidence="1">
    <location>
        <begin position="46"/>
        <end position="63"/>
    </location>
</feature>
<keyword evidence="1" id="KW-1133">Transmembrane helix</keyword>
<evidence type="ECO:0000256" key="1">
    <source>
        <dbReference type="SAM" id="Phobius"/>
    </source>
</evidence>
<protein>
    <submittedName>
        <fullName evidence="2">Putative ovule protein</fullName>
    </submittedName>
</protein>
<keyword evidence="1" id="KW-0812">Transmembrane</keyword>
<sequence length="65" mass="7416">MAFSPFLKNSNGSSAGRISSFGFLCFVFFLSRWEERVLTNIGKIKMAFLMMCCAHVLLFNAFGHW</sequence>
<organism evidence="2">
    <name type="scientific">Solanum chacoense</name>
    <name type="common">Chaco potato</name>
    <dbReference type="NCBI Taxonomy" id="4108"/>
    <lineage>
        <taxon>Eukaryota</taxon>
        <taxon>Viridiplantae</taxon>
        <taxon>Streptophyta</taxon>
        <taxon>Embryophyta</taxon>
        <taxon>Tracheophyta</taxon>
        <taxon>Spermatophyta</taxon>
        <taxon>Magnoliopsida</taxon>
        <taxon>eudicotyledons</taxon>
        <taxon>Gunneridae</taxon>
        <taxon>Pentapetalae</taxon>
        <taxon>asterids</taxon>
        <taxon>lamiids</taxon>
        <taxon>Solanales</taxon>
        <taxon>Solanaceae</taxon>
        <taxon>Solanoideae</taxon>
        <taxon>Solaneae</taxon>
        <taxon>Solanum</taxon>
    </lineage>
</organism>
<evidence type="ECO:0000313" key="2">
    <source>
        <dbReference type="EMBL" id="JAP17853.1"/>
    </source>
</evidence>
<name>A0A0V0HC73_SOLCH</name>
<dbReference type="AlphaFoldDB" id="A0A0V0HC73"/>
<proteinExistence type="predicted"/>
<keyword evidence="1" id="KW-0472">Membrane</keyword>
<reference evidence="2" key="1">
    <citation type="submission" date="2015-12" db="EMBL/GenBank/DDBJ databases">
        <title>Gene expression during late stages of embryo sac development: a critical building block for successful pollen-pistil interactions.</title>
        <authorList>
            <person name="Liu Y."/>
            <person name="Joly V."/>
            <person name="Sabar M."/>
            <person name="Matton D.P."/>
        </authorList>
    </citation>
    <scope>NUCLEOTIDE SEQUENCE</scope>
</reference>
<dbReference type="EMBL" id="GEDG01022000">
    <property type="protein sequence ID" value="JAP17853.1"/>
    <property type="molecule type" value="Transcribed_RNA"/>
</dbReference>
<accession>A0A0V0HC73</accession>